<proteinExistence type="predicted"/>
<dbReference type="Proteomes" id="UP001497535">
    <property type="component" value="Unassembled WGS sequence"/>
</dbReference>
<sequence length="165" mass="18721">MNESLFSLNMEKQKHIEIGKQLSAILTHVIPMLPKEQQGCAMLAMSKAKHFNLLENEQGNLFQQSYLRQTMPFTNGGTRKEALIKISNNLSKNSTLDTSATNDWTLPWPTQYPFNSNLTFPALSSSWLYNLPINFGNKSEIEFKKFLFADLSAIICGQVCINLRT</sequence>
<name>A0ACB1AJP0_MELEN</name>
<accession>A0ACB1AJP0</accession>
<dbReference type="EMBL" id="CAVMJV010000081">
    <property type="protein sequence ID" value="CAK5090220.1"/>
    <property type="molecule type" value="Genomic_DNA"/>
</dbReference>
<reference evidence="1" key="1">
    <citation type="submission" date="2023-11" db="EMBL/GenBank/DDBJ databases">
        <authorList>
            <person name="Poullet M."/>
        </authorList>
    </citation>
    <scope>NUCLEOTIDE SEQUENCE</scope>
    <source>
        <strain evidence="1">E1834</strain>
    </source>
</reference>
<keyword evidence="2" id="KW-1185">Reference proteome</keyword>
<protein>
    <submittedName>
        <fullName evidence="1">Uncharacterized protein</fullName>
    </submittedName>
</protein>
<evidence type="ECO:0000313" key="1">
    <source>
        <dbReference type="EMBL" id="CAK5090220.1"/>
    </source>
</evidence>
<gene>
    <name evidence="1" type="ORF">MENTE1834_LOCUS37992</name>
</gene>
<comment type="caution">
    <text evidence="1">The sequence shown here is derived from an EMBL/GenBank/DDBJ whole genome shotgun (WGS) entry which is preliminary data.</text>
</comment>
<evidence type="ECO:0000313" key="2">
    <source>
        <dbReference type="Proteomes" id="UP001497535"/>
    </source>
</evidence>
<organism evidence="1 2">
    <name type="scientific">Meloidogyne enterolobii</name>
    <name type="common">Root-knot nematode worm</name>
    <name type="synonym">Meloidogyne mayaguensis</name>
    <dbReference type="NCBI Taxonomy" id="390850"/>
    <lineage>
        <taxon>Eukaryota</taxon>
        <taxon>Metazoa</taxon>
        <taxon>Ecdysozoa</taxon>
        <taxon>Nematoda</taxon>
        <taxon>Chromadorea</taxon>
        <taxon>Rhabditida</taxon>
        <taxon>Tylenchina</taxon>
        <taxon>Tylenchomorpha</taxon>
        <taxon>Tylenchoidea</taxon>
        <taxon>Meloidogynidae</taxon>
        <taxon>Meloidogyninae</taxon>
        <taxon>Meloidogyne</taxon>
    </lineage>
</organism>